<protein>
    <submittedName>
        <fullName evidence="7">Efflux RND transporter periplasmic adaptor subunit</fullName>
    </submittedName>
</protein>
<evidence type="ECO:0000313" key="8">
    <source>
        <dbReference type="Proteomes" id="UP001596378"/>
    </source>
</evidence>
<evidence type="ECO:0000259" key="5">
    <source>
        <dbReference type="Pfam" id="PF25917"/>
    </source>
</evidence>
<dbReference type="Gene3D" id="2.40.420.20">
    <property type="match status" value="1"/>
</dbReference>
<evidence type="ECO:0000256" key="3">
    <source>
        <dbReference type="ARBA" id="ARBA00022448"/>
    </source>
</evidence>
<organism evidence="7 8">
    <name type="scientific">Cohnella cellulosilytica</name>
    <dbReference type="NCBI Taxonomy" id="986710"/>
    <lineage>
        <taxon>Bacteria</taxon>
        <taxon>Bacillati</taxon>
        <taxon>Bacillota</taxon>
        <taxon>Bacilli</taxon>
        <taxon>Bacillales</taxon>
        <taxon>Paenibacillaceae</taxon>
        <taxon>Cohnella</taxon>
    </lineage>
</organism>
<keyword evidence="3" id="KW-0813">Transport</keyword>
<proteinExistence type="inferred from homology"/>
<feature type="domain" description="Multidrug resistance protein MdtA-like barrel-sandwich hybrid" evidence="5">
    <location>
        <begin position="98"/>
        <end position="204"/>
    </location>
</feature>
<feature type="domain" description="Multidrug resistance protein MdtA-like C-terminal permuted SH3" evidence="6">
    <location>
        <begin position="301"/>
        <end position="353"/>
    </location>
</feature>
<dbReference type="Pfam" id="PF25917">
    <property type="entry name" value="BSH_RND"/>
    <property type="match status" value="1"/>
</dbReference>
<comment type="similarity">
    <text evidence="2">Belongs to the membrane fusion protein (MFP) (TC 8.A.1) family.</text>
</comment>
<dbReference type="Pfam" id="PF25967">
    <property type="entry name" value="RND-MFP_C"/>
    <property type="match status" value="1"/>
</dbReference>
<keyword evidence="8" id="KW-1185">Reference proteome</keyword>
<accession>A0ABW2F494</accession>
<dbReference type="RefSeq" id="WP_378047307.1">
    <property type="nucleotide sequence ID" value="NZ_JBHMDN010000013.1"/>
</dbReference>
<evidence type="ECO:0000256" key="2">
    <source>
        <dbReference type="ARBA" id="ARBA00009477"/>
    </source>
</evidence>
<dbReference type="InterPro" id="IPR006143">
    <property type="entry name" value="RND_pump_MFP"/>
</dbReference>
<gene>
    <name evidence="7" type="ORF">ACFQMJ_05625</name>
</gene>
<evidence type="ECO:0000259" key="6">
    <source>
        <dbReference type="Pfam" id="PF25967"/>
    </source>
</evidence>
<dbReference type="NCBIfam" id="TIGR01730">
    <property type="entry name" value="RND_mfp"/>
    <property type="match status" value="1"/>
</dbReference>
<dbReference type="InterPro" id="IPR058627">
    <property type="entry name" value="MdtA-like_C"/>
</dbReference>
<reference evidence="8" key="1">
    <citation type="journal article" date="2019" name="Int. J. Syst. Evol. Microbiol.">
        <title>The Global Catalogue of Microorganisms (GCM) 10K type strain sequencing project: providing services to taxonomists for standard genome sequencing and annotation.</title>
        <authorList>
            <consortium name="The Broad Institute Genomics Platform"/>
            <consortium name="The Broad Institute Genome Sequencing Center for Infectious Disease"/>
            <person name="Wu L."/>
            <person name="Ma J."/>
        </authorList>
    </citation>
    <scope>NUCLEOTIDE SEQUENCE [LARGE SCALE GENOMIC DNA]</scope>
    <source>
        <strain evidence="8">KCTC 12907</strain>
    </source>
</reference>
<dbReference type="InterPro" id="IPR058625">
    <property type="entry name" value="MdtA-like_BSH"/>
</dbReference>
<dbReference type="EMBL" id="JBHTAI010000003">
    <property type="protein sequence ID" value="MFC7148010.1"/>
    <property type="molecule type" value="Genomic_DNA"/>
</dbReference>
<feature type="coiled-coil region" evidence="4">
    <location>
        <begin position="128"/>
        <end position="177"/>
    </location>
</feature>
<evidence type="ECO:0000256" key="4">
    <source>
        <dbReference type="SAM" id="Coils"/>
    </source>
</evidence>
<dbReference type="Gene3D" id="2.40.50.100">
    <property type="match status" value="1"/>
</dbReference>
<dbReference type="PANTHER" id="PTHR30469">
    <property type="entry name" value="MULTIDRUG RESISTANCE PROTEIN MDTA"/>
    <property type="match status" value="1"/>
</dbReference>
<sequence>MLYMKWPMAGLSDNRRRRSPHWLPTAALALALLAALTGCSLLPQEEEPEQLPEIRTPKISQKPEYEVKRGTLETKVSAAGKLMSEKEENLFFTEDNRRIVDVRVKAGDEVKKGQVLAELDTGDTESQIMRKEIELEKAELDLKEAMREASDESEVALRKRQLDYELLKKELAELRGKLDGSKLVAPYSGTIVSFTAKKGDLAKAYEKIGRIADMNALVVAVKLSSSDLEDVAPGMEAIVGINAAGEHRGKVRRLPVGTDDSGEDSLDAYALIDLSELPDGVGHGTPLNASIVVEKRERTLYIPTAALRKQNNRNYVIVAQPDGSKGEVDVEVGIQTATEAEIIKGLEEGWKVVGK</sequence>
<name>A0ABW2F494_9BACL</name>
<comment type="subcellular location">
    <subcellularLocation>
        <location evidence="1">Cell envelope</location>
    </subcellularLocation>
</comment>
<comment type="caution">
    <text evidence="7">The sequence shown here is derived from an EMBL/GenBank/DDBJ whole genome shotgun (WGS) entry which is preliminary data.</text>
</comment>
<keyword evidence="4" id="KW-0175">Coiled coil</keyword>
<evidence type="ECO:0000256" key="1">
    <source>
        <dbReference type="ARBA" id="ARBA00004196"/>
    </source>
</evidence>
<evidence type="ECO:0000313" key="7">
    <source>
        <dbReference type="EMBL" id="MFC7148010.1"/>
    </source>
</evidence>
<dbReference type="Proteomes" id="UP001596378">
    <property type="component" value="Unassembled WGS sequence"/>
</dbReference>
<dbReference type="SUPFAM" id="SSF111369">
    <property type="entry name" value="HlyD-like secretion proteins"/>
    <property type="match status" value="1"/>
</dbReference>